<protein>
    <submittedName>
        <fullName evidence="1">Uncharacterized protein</fullName>
    </submittedName>
</protein>
<sequence length="120" mass="13056">MSLCERAKTRITLEPTEDAGLIETNDAPYGVLKIQNNMSLCERAKTRITLEPTEDAGLIETNDAPYGVLKIQNSPPTSFANPVYEPTAPAPTYKVEDVVIRGRSSISTSGGLSGVKSWYH</sequence>
<gene>
    <name evidence="1" type="ORF">QE152_g33305</name>
</gene>
<dbReference type="AlphaFoldDB" id="A0AAW1IWS7"/>
<name>A0AAW1IWS7_POPJA</name>
<comment type="caution">
    <text evidence="1">The sequence shown here is derived from an EMBL/GenBank/DDBJ whole genome shotgun (WGS) entry which is preliminary data.</text>
</comment>
<keyword evidence="2" id="KW-1185">Reference proteome</keyword>
<organism evidence="1 2">
    <name type="scientific">Popillia japonica</name>
    <name type="common">Japanese beetle</name>
    <dbReference type="NCBI Taxonomy" id="7064"/>
    <lineage>
        <taxon>Eukaryota</taxon>
        <taxon>Metazoa</taxon>
        <taxon>Ecdysozoa</taxon>
        <taxon>Arthropoda</taxon>
        <taxon>Hexapoda</taxon>
        <taxon>Insecta</taxon>
        <taxon>Pterygota</taxon>
        <taxon>Neoptera</taxon>
        <taxon>Endopterygota</taxon>
        <taxon>Coleoptera</taxon>
        <taxon>Polyphaga</taxon>
        <taxon>Scarabaeiformia</taxon>
        <taxon>Scarabaeidae</taxon>
        <taxon>Rutelinae</taxon>
        <taxon>Popillia</taxon>
    </lineage>
</organism>
<dbReference type="Proteomes" id="UP001458880">
    <property type="component" value="Unassembled WGS sequence"/>
</dbReference>
<evidence type="ECO:0000313" key="2">
    <source>
        <dbReference type="Proteomes" id="UP001458880"/>
    </source>
</evidence>
<proteinExistence type="predicted"/>
<evidence type="ECO:0000313" key="1">
    <source>
        <dbReference type="EMBL" id="KAK9694761.1"/>
    </source>
</evidence>
<accession>A0AAW1IWS7</accession>
<reference evidence="1 2" key="1">
    <citation type="journal article" date="2024" name="BMC Genomics">
        <title>De novo assembly and annotation of Popillia japonica's genome with initial clues to its potential as an invasive pest.</title>
        <authorList>
            <person name="Cucini C."/>
            <person name="Boschi S."/>
            <person name="Funari R."/>
            <person name="Cardaioli E."/>
            <person name="Iannotti N."/>
            <person name="Marturano G."/>
            <person name="Paoli F."/>
            <person name="Bruttini M."/>
            <person name="Carapelli A."/>
            <person name="Frati F."/>
            <person name="Nardi F."/>
        </authorList>
    </citation>
    <scope>NUCLEOTIDE SEQUENCE [LARGE SCALE GENOMIC DNA]</scope>
    <source>
        <strain evidence="1">DMR45628</strain>
    </source>
</reference>
<dbReference type="EMBL" id="JASPKY010000502">
    <property type="protein sequence ID" value="KAK9694761.1"/>
    <property type="molecule type" value="Genomic_DNA"/>
</dbReference>